<sequence>MTTTTSGARDRVLIFDTTLRDGEQCPGATMTLDEKLAVAELLDTMGVDIIEAGFPIASNGDFEAVAEIARRSKRAVIAGLARAIPADIARAGEAVRHARAGRIHTFVSTSPIHLAHQMRKSEDEVVEIILKTVAQARDLVDDVEWSAMDATRTGIDYLCRCVEAAIKAGATTINLPDTVGYATPSEYRAMFAAVRERVPNADKAVFSVHCHNDLGLAVANTLAGLEGGARQIECTINGIGERAGNAALEEVVMAIRTRGDVMPFETGIESTLLTRASKLVSHATNFPVQFNKAIVGRNAFAHESGIHQDGMLKNAETYEIMTPASVGLAKTSLVMGKHSGRAAFRSKLGELGLHLTDNQFQDVFERFKALADRKKHVYDEDIEALVDENLATAHDRIRLVSLSVIAGTHGPQRATLKIMVDGRTVTEEADGNGPVDAVFNAIHALVPHEAVLELYQVHAVTEGTDAQAEVSVRLKDGERSVTARGADPDTLVASAKAYLSALNKLSAAARRLHAQAI</sequence>
<keyword evidence="9 12" id="KW-0464">Manganese</keyword>
<evidence type="ECO:0000256" key="8">
    <source>
        <dbReference type="ARBA" id="ARBA00022723"/>
    </source>
</evidence>
<dbReference type="InterPro" id="IPR054691">
    <property type="entry name" value="LeuA/HCS_post-cat"/>
</dbReference>
<dbReference type="NCBIfam" id="TIGR00973">
    <property type="entry name" value="leuA_bact"/>
    <property type="match status" value="1"/>
</dbReference>
<dbReference type="FunFam" id="3.30.160.270:FF:000003">
    <property type="entry name" value="2-isopropylmalate synthase"/>
    <property type="match status" value="1"/>
</dbReference>
<keyword evidence="15" id="KW-1185">Reference proteome</keyword>
<dbReference type="Gene3D" id="1.10.238.260">
    <property type="match status" value="1"/>
</dbReference>
<comment type="similarity">
    <text evidence="2 12">Belongs to the alpha-IPM synthase/homocitrate synthase family. LeuA type 1 subfamily.</text>
</comment>
<evidence type="ECO:0000256" key="12">
    <source>
        <dbReference type="HAMAP-Rule" id="MF_01025"/>
    </source>
</evidence>
<dbReference type="NCBIfam" id="NF002087">
    <property type="entry name" value="PRK00915.1-4"/>
    <property type="match status" value="1"/>
</dbReference>
<dbReference type="KEGG" id="meti:DK427_08090"/>
<evidence type="ECO:0000256" key="2">
    <source>
        <dbReference type="ARBA" id="ARBA00009396"/>
    </source>
</evidence>
<evidence type="ECO:0000256" key="5">
    <source>
        <dbReference type="ARBA" id="ARBA00022430"/>
    </source>
</evidence>
<accession>A0A2U8VQG2</accession>
<dbReference type="RefSeq" id="WP_109950823.1">
    <property type="nucleotide sequence ID" value="NZ_CP029551.1"/>
</dbReference>
<dbReference type="Proteomes" id="UP000246058">
    <property type="component" value="Chromosome"/>
</dbReference>
<dbReference type="GO" id="GO:0030145">
    <property type="term" value="F:manganese ion binding"/>
    <property type="evidence" value="ECO:0007669"/>
    <property type="project" value="UniProtKB-UniRule"/>
</dbReference>
<evidence type="ECO:0000256" key="10">
    <source>
        <dbReference type="ARBA" id="ARBA00023304"/>
    </source>
</evidence>
<dbReference type="Gene3D" id="3.20.20.70">
    <property type="entry name" value="Aldolase class I"/>
    <property type="match status" value="1"/>
</dbReference>
<dbReference type="SMART" id="SM00917">
    <property type="entry name" value="LeuA_dimer"/>
    <property type="match status" value="1"/>
</dbReference>
<feature type="binding site" evidence="12">
    <location>
        <position position="209"/>
    </location>
    <ligand>
        <name>Mn(2+)</name>
        <dbReference type="ChEBI" id="CHEBI:29035"/>
    </ligand>
</feature>
<dbReference type="InterPro" id="IPR050073">
    <property type="entry name" value="2-IPM_HCS-like"/>
</dbReference>
<keyword evidence="7 12" id="KW-0808">Transferase</keyword>
<dbReference type="EC" id="2.3.3.13" evidence="3 12"/>
<evidence type="ECO:0000259" key="13">
    <source>
        <dbReference type="PROSITE" id="PS50991"/>
    </source>
</evidence>
<dbReference type="PROSITE" id="PS00816">
    <property type="entry name" value="AIPM_HOMOCIT_SYNTH_2"/>
    <property type="match status" value="1"/>
</dbReference>
<dbReference type="UniPathway" id="UPA00048">
    <property type="reaction ID" value="UER00070"/>
</dbReference>
<dbReference type="GO" id="GO:0009098">
    <property type="term" value="P:L-leucine biosynthetic process"/>
    <property type="evidence" value="ECO:0007669"/>
    <property type="project" value="UniProtKB-UniRule"/>
</dbReference>
<keyword evidence="12" id="KW-0963">Cytoplasm</keyword>
<dbReference type="SUPFAM" id="SSF51569">
    <property type="entry name" value="Aldolase"/>
    <property type="match status" value="1"/>
</dbReference>
<comment type="function">
    <text evidence="12">Catalyzes the condensation of the acetyl group of acetyl-CoA with 3-methyl-2-oxobutanoate (2-ketoisovalerate) to form 3-carboxy-3-hydroxy-4-methylpentanoate (2-isopropylmalate).</text>
</comment>
<reference evidence="14 15" key="1">
    <citation type="submission" date="2018-05" db="EMBL/GenBank/DDBJ databases">
        <title>Complete Genome Sequence of Methylobacterium sp. 17Sr1-43.</title>
        <authorList>
            <person name="Srinivasan S."/>
        </authorList>
    </citation>
    <scope>NUCLEOTIDE SEQUENCE [LARGE SCALE GENOMIC DNA]</scope>
    <source>
        <strain evidence="14 15">17Sr1-43</strain>
    </source>
</reference>
<dbReference type="GO" id="GO:0003852">
    <property type="term" value="F:2-isopropylmalate synthase activity"/>
    <property type="evidence" value="ECO:0007669"/>
    <property type="project" value="UniProtKB-UniRule"/>
</dbReference>
<dbReference type="EMBL" id="CP029551">
    <property type="protein sequence ID" value="AWN35708.1"/>
    <property type="molecule type" value="Genomic_DNA"/>
</dbReference>
<evidence type="ECO:0000313" key="15">
    <source>
        <dbReference type="Proteomes" id="UP000246058"/>
    </source>
</evidence>
<dbReference type="Pfam" id="PF08502">
    <property type="entry name" value="LeuA_dimer"/>
    <property type="match status" value="1"/>
</dbReference>
<dbReference type="GO" id="GO:0005829">
    <property type="term" value="C:cytosol"/>
    <property type="evidence" value="ECO:0007669"/>
    <property type="project" value="TreeGrafter"/>
</dbReference>
<comment type="catalytic activity">
    <reaction evidence="12">
        <text>3-methyl-2-oxobutanoate + acetyl-CoA + H2O = (2S)-2-isopropylmalate + CoA + H(+)</text>
        <dbReference type="Rhea" id="RHEA:21524"/>
        <dbReference type="ChEBI" id="CHEBI:1178"/>
        <dbReference type="ChEBI" id="CHEBI:11851"/>
        <dbReference type="ChEBI" id="CHEBI:15377"/>
        <dbReference type="ChEBI" id="CHEBI:15378"/>
        <dbReference type="ChEBI" id="CHEBI:57287"/>
        <dbReference type="ChEBI" id="CHEBI:57288"/>
        <dbReference type="EC" id="2.3.3.13"/>
    </reaction>
</comment>
<feature type="region of interest" description="Regulatory domain" evidence="12">
    <location>
        <begin position="398"/>
        <end position="517"/>
    </location>
</feature>
<evidence type="ECO:0000256" key="6">
    <source>
        <dbReference type="ARBA" id="ARBA00022605"/>
    </source>
</evidence>
<evidence type="ECO:0000256" key="9">
    <source>
        <dbReference type="ARBA" id="ARBA00023211"/>
    </source>
</evidence>
<evidence type="ECO:0000256" key="4">
    <source>
        <dbReference type="ARBA" id="ARBA00018198"/>
    </source>
</evidence>
<dbReference type="HAMAP" id="MF_01025">
    <property type="entry name" value="LeuA_type1"/>
    <property type="match status" value="1"/>
</dbReference>
<dbReference type="CDD" id="cd07940">
    <property type="entry name" value="DRE_TIM_IPMS"/>
    <property type="match status" value="1"/>
</dbReference>
<keyword evidence="5 12" id="KW-0432">Leucine biosynthesis</keyword>
<gene>
    <name evidence="12" type="primary">leuA</name>
    <name evidence="14" type="ORF">DK427_08090</name>
</gene>
<dbReference type="InterPro" id="IPR036230">
    <property type="entry name" value="LeuA_allosteric_dom_sf"/>
</dbReference>
<dbReference type="InterPro" id="IPR000891">
    <property type="entry name" value="PYR_CT"/>
</dbReference>
<feature type="binding site" evidence="12">
    <location>
        <position position="245"/>
    </location>
    <ligand>
        <name>Mn(2+)</name>
        <dbReference type="ChEBI" id="CHEBI:29035"/>
    </ligand>
</feature>
<feature type="binding site" evidence="12">
    <location>
        <position position="211"/>
    </location>
    <ligand>
        <name>Mn(2+)</name>
        <dbReference type="ChEBI" id="CHEBI:29035"/>
    </ligand>
</feature>
<keyword evidence="10 12" id="KW-0100">Branched-chain amino acid biosynthesis</keyword>
<dbReference type="FunFam" id="1.10.238.260:FF:000001">
    <property type="entry name" value="2-isopropylmalate synthase"/>
    <property type="match status" value="1"/>
</dbReference>
<dbReference type="InterPro" id="IPR005671">
    <property type="entry name" value="LeuA_bact_synth"/>
</dbReference>
<name>A0A2U8VQG2_9HYPH</name>
<proteinExistence type="inferred from homology"/>
<keyword evidence="6 12" id="KW-0028">Amino-acid biosynthesis</keyword>
<keyword evidence="8 12" id="KW-0479">Metal-binding</keyword>
<dbReference type="GO" id="GO:0003985">
    <property type="term" value="F:acetyl-CoA C-acetyltransferase activity"/>
    <property type="evidence" value="ECO:0007669"/>
    <property type="project" value="UniProtKB-UniRule"/>
</dbReference>
<evidence type="ECO:0000256" key="7">
    <source>
        <dbReference type="ARBA" id="ARBA00022679"/>
    </source>
</evidence>
<dbReference type="PROSITE" id="PS00815">
    <property type="entry name" value="AIPM_HOMOCIT_SYNTH_1"/>
    <property type="match status" value="1"/>
</dbReference>
<dbReference type="NCBIfam" id="NF002086">
    <property type="entry name" value="PRK00915.1-3"/>
    <property type="match status" value="1"/>
</dbReference>
<evidence type="ECO:0000256" key="1">
    <source>
        <dbReference type="ARBA" id="ARBA00004689"/>
    </source>
</evidence>
<comment type="pathway">
    <text evidence="1 12">Amino-acid biosynthesis; L-leucine biosynthesis; L-leucine from 3-methyl-2-oxobutanoate: step 1/4.</text>
</comment>
<dbReference type="OrthoDB" id="9803573at2"/>
<comment type="subunit">
    <text evidence="12">Homodimer.</text>
</comment>
<dbReference type="Pfam" id="PF22617">
    <property type="entry name" value="HCS_D2"/>
    <property type="match status" value="1"/>
</dbReference>
<dbReference type="PROSITE" id="PS50991">
    <property type="entry name" value="PYR_CT"/>
    <property type="match status" value="1"/>
</dbReference>
<organism evidence="14 15">
    <name type="scientific">Methylobacterium radiodurans</name>
    <dbReference type="NCBI Taxonomy" id="2202828"/>
    <lineage>
        <taxon>Bacteria</taxon>
        <taxon>Pseudomonadati</taxon>
        <taxon>Pseudomonadota</taxon>
        <taxon>Alphaproteobacteria</taxon>
        <taxon>Hyphomicrobiales</taxon>
        <taxon>Methylobacteriaceae</taxon>
        <taxon>Methylobacterium</taxon>
    </lineage>
</organism>
<evidence type="ECO:0000256" key="3">
    <source>
        <dbReference type="ARBA" id="ARBA00012973"/>
    </source>
</evidence>
<comment type="cofactor">
    <cofactor evidence="12">
        <name>Mn(2+)</name>
        <dbReference type="ChEBI" id="CHEBI:29035"/>
    </cofactor>
</comment>
<feature type="domain" description="Pyruvate carboxyltransferase" evidence="13">
    <location>
        <begin position="12"/>
        <end position="274"/>
    </location>
</feature>
<evidence type="ECO:0000256" key="11">
    <source>
        <dbReference type="ARBA" id="ARBA00029993"/>
    </source>
</evidence>
<dbReference type="PANTHER" id="PTHR10277:SF9">
    <property type="entry name" value="2-ISOPROPYLMALATE SYNTHASE 1, CHLOROPLASTIC-RELATED"/>
    <property type="match status" value="1"/>
</dbReference>
<dbReference type="PANTHER" id="PTHR10277">
    <property type="entry name" value="HOMOCITRATE SYNTHASE-RELATED"/>
    <property type="match status" value="1"/>
</dbReference>
<dbReference type="FunFam" id="3.20.20.70:FF:000010">
    <property type="entry name" value="2-isopropylmalate synthase"/>
    <property type="match status" value="1"/>
</dbReference>
<dbReference type="AlphaFoldDB" id="A0A2U8VQG2"/>
<dbReference type="InterPro" id="IPR013785">
    <property type="entry name" value="Aldolase_TIM"/>
</dbReference>
<protein>
    <recommendedName>
        <fullName evidence="4 12">2-isopropylmalate synthase</fullName>
        <ecNumber evidence="3 12">2.3.3.13</ecNumber>
    </recommendedName>
    <alternativeName>
        <fullName evidence="11 12">Alpha-IPM synthase</fullName>
    </alternativeName>
    <alternativeName>
        <fullName evidence="12">Alpha-isopropylmalate synthase</fullName>
    </alternativeName>
</protein>
<dbReference type="Gene3D" id="3.30.160.270">
    <property type="match status" value="1"/>
</dbReference>
<dbReference type="InterPro" id="IPR002034">
    <property type="entry name" value="AIPM/Hcit_synth_CS"/>
</dbReference>
<evidence type="ECO:0000313" key="14">
    <source>
        <dbReference type="EMBL" id="AWN35708.1"/>
    </source>
</evidence>
<dbReference type="SUPFAM" id="SSF110921">
    <property type="entry name" value="2-isopropylmalate synthase LeuA, allosteric (dimerisation) domain"/>
    <property type="match status" value="1"/>
</dbReference>
<dbReference type="Pfam" id="PF00682">
    <property type="entry name" value="HMGL-like"/>
    <property type="match status" value="1"/>
</dbReference>
<dbReference type="InterPro" id="IPR013709">
    <property type="entry name" value="2-isopropylmalate_synth_dimer"/>
</dbReference>
<feature type="binding site" evidence="12">
    <location>
        <position position="21"/>
    </location>
    <ligand>
        <name>Mn(2+)</name>
        <dbReference type="ChEBI" id="CHEBI:29035"/>
    </ligand>
</feature>